<sequence length="593" mass="61527">MPLTLSLAGQGPLGPVQEVRSLDRGSLSLGRGPQNDWVLQDASAQLSKLHCTIAFVGGNYVLTDVSTNGVFLNGAPERMPRDSQVVLQEGDEFRLGDYVVRVSTQGPAPAAFAPAASTLVAGDPFAADLLENPLGAPVPGFSHPQRIEAPMPRGLDPFDIAEESRPTAPEIDRFHGRDADPSWSGAAQRDNADIGNHYFAAPRVVAQPTLSDADLDALLGDLPLGPAAASPAVPPTPLAPVPAAIPGQPVGLQPPAAAPLPADIDFDELLGDLTPGQGFSPVPPVAPPPGPAAPPMTVDVSAVPPVVGSAPMVAPVPPPAVAEMPAMAPSPAPAPPIVAHLAPVLAPAAESANPFDEPDRPGLALAVPAAPTAQAALPPAVAPTQAMPAAAAPGAGTAVDATRLLAAFLEGAGQPKVDLAGQDPEAYFRLVGQLMKAMVENLRDVLMSRAEVKRGFGIEQTMLQVRNNNVLKFSVTPEDAVAAILQPGRPGYLPPLKATEDAFRDLRSHQLAVMAGVQAALVALLKRFDPAAIEARITGAGLLGNLLPGSRKSRTWELFCSTYADIAREAEEDFQAVFGREFARAYQEQEKKL</sequence>
<evidence type="ECO:0000313" key="2">
    <source>
        <dbReference type="EMBL" id="MCO6417941.1"/>
    </source>
</evidence>
<dbReference type="RefSeq" id="WP_252954574.1">
    <property type="nucleotide sequence ID" value="NZ_JAFIRR010000109.1"/>
</dbReference>
<dbReference type="PROSITE" id="PS50006">
    <property type="entry name" value="FHA_DOMAIN"/>
    <property type="match status" value="1"/>
</dbReference>
<dbReference type="Gene3D" id="2.60.200.20">
    <property type="match status" value="1"/>
</dbReference>
<dbReference type="InterPro" id="IPR000253">
    <property type="entry name" value="FHA_dom"/>
</dbReference>
<evidence type="ECO:0000313" key="3">
    <source>
        <dbReference type="Proteomes" id="UP001523392"/>
    </source>
</evidence>
<dbReference type="Pfam" id="PF20232">
    <property type="entry name" value="T6SS_FHA_C"/>
    <property type="match status" value="1"/>
</dbReference>
<protein>
    <submittedName>
        <fullName evidence="2">Type VI secretion system-associated FHA domain protein TagH</fullName>
    </submittedName>
</protein>
<dbReference type="InterPro" id="IPR008984">
    <property type="entry name" value="SMAD_FHA_dom_sf"/>
</dbReference>
<accession>A0ABT1D7M8</accession>
<evidence type="ECO:0000259" key="1">
    <source>
        <dbReference type="PROSITE" id="PS50006"/>
    </source>
</evidence>
<reference evidence="2 3" key="1">
    <citation type="submission" date="2021-12" db="EMBL/GenBank/DDBJ databases">
        <title>Siccirubricoccus leaddurans sp. nov., a high concentration Zn2+ tolerance bacterium.</title>
        <authorList>
            <person name="Cao Y."/>
        </authorList>
    </citation>
    <scope>NUCLEOTIDE SEQUENCE [LARGE SCALE GENOMIC DNA]</scope>
    <source>
        <strain evidence="2 3">KC 17139</strain>
    </source>
</reference>
<dbReference type="SMART" id="SM00240">
    <property type="entry name" value="FHA"/>
    <property type="match status" value="1"/>
</dbReference>
<organism evidence="2 3">
    <name type="scientific">Siccirubricoccus soli</name>
    <dbReference type="NCBI Taxonomy" id="2899147"/>
    <lineage>
        <taxon>Bacteria</taxon>
        <taxon>Pseudomonadati</taxon>
        <taxon>Pseudomonadota</taxon>
        <taxon>Alphaproteobacteria</taxon>
        <taxon>Acetobacterales</taxon>
        <taxon>Roseomonadaceae</taxon>
        <taxon>Siccirubricoccus</taxon>
    </lineage>
</organism>
<dbReference type="SUPFAM" id="SSF49879">
    <property type="entry name" value="SMAD/FHA domain"/>
    <property type="match status" value="1"/>
</dbReference>
<name>A0ABT1D7M8_9PROT</name>
<feature type="domain" description="FHA" evidence="1">
    <location>
        <begin position="27"/>
        <end position="77"/>
    </location>
</feature>
<gene>
    <name evidence="2" type="primary">tagH</name>
    <name evidence="2" type="ORF">JYK14_17485</name>
</gene>
<keyword evidence="3" id="KW-1185">Reference proteome</keyword>
<dbReference type="InterPro" id="IPR017735">
    <property type="entry name" value="T6SS_FHA"/>
</dbReference>
<proteinExistence type="predicted"/>
<dbReference type="CDD" id="cd00060">
    <property type="entry name" value="FHA"/>
    <property type="match status" value="1"/>
</dbReference>
<dbReference type="EMBL" id="JAFIRR010000109">
    <property type="protein sequence ID" value="MCO6417941.1"/>
    <property type="molecule type" value="Genomic_DNA"/>
</dbReference>
<dbReference type="InterPro" id="IPR046883">
    <property type="entry name" value="T6SS_FHA_C"/>
</dbReference>
<dbReference type="Proteomes" id="UP001523392">
    <property type="component" value="Unassembled WGS sequence"/>
</dbReference>
<dbReference type="NCBIfam" id="TIGR03354">
    <property type="entry name" value="VI_FHA"/>
    <property type="match status" value="1"/>
</dbReference>
<comment type="caution">
    <text evidence="2">The sequence shown here is derived from an EMBL/GenBank/DDBJ whole genome shotgun (WGS) entry which is preliminary data.</text>
</comment>
<dbReference type="Pfam" id="PF00498">
    <property type="entry name" value="FHA"/>
    <property type="match status" value="1"/>
</dbReference>